<organism evidence="1 2">
    <name type="scientific">Tetranychus urticae</name>
    <name type="common">Two-spotted spider mite</name>
    <dbReference type="NCBI Taxonomy" id="32264"/>
    <lineage>
        <taxon>Eukaryota</taxon>
        <taxon>Metazoa</taxon>
        <taxon>Ecdysozoa</taxon>
        <taxon>Arthropoda</taxon>
        <taxon>Chelicerata</taxon>
        <taxon>Arachnida</taxon>
        <taxon>Acari</taxon>
        <taxon>Acariformes</taxon>
        <taxon>Trombidiformes</taxon>
        <taxon>Prostigmata</taxon>
        <taxon>Eleutherengona</taxon>
        <taxon>Raphignathae</taxon>
        <taxon>Tetranychoidea</taxon>
        <taxon>Tetranychidae</taxon>
        <taxon>Tetranychus</taxon>
    </lineage>
</organism>
<protein>
    <submittedName>
        <fullName evidence="1">Uncharacterized protein</fullName>
    </submittedName>
</protein>
<reference evidence="1" key="2">
    <citation type="submission" date="2015-06" db="UniProtKB">
        <authorList>
            <consortium name="EnsemblMetazoa"/>
        </authorList>
    </citation>
    <scope>IDENTIFICATION</scope>
</reference>
<reference evidence="2" key="1">
    <citation type="submission" date="2011-08" db="EMBL/GenBank/DDBJ databases">
        <authorList>
            <person name="Rombauts S."/>
        </authorList>
    </citation>
    <scope>NUCLEOTIDE SEQUENCE</scope>
    <source>
        <strain evidence="2">London</strain>
    </source>
</reference>
<evidence type="ECO:0000313" key="2">
    <source>
        <dbReference type="Proteomes" id="UP000015104"/>
    </source>
</evidence>
<dbReference type="EnsemblMetazoa" id="tetur05g00260.1">
    <property type="protein sequence ID" value="tetur05g00260.1"/>
    <property type="gene ID" value="tetur05g00260"/>
</dbReference>
<proteinExistence type="predicted"/>
<dbReference type="Proteomes" id="UP000015104">
    <property type="component" value="Unassembled WGS sequence"/>
</dbReference>
<dbReference type="AlphaFoldDB" id="T1K3U3"/>
<keyword evidence="2" id="KW-1185">Reference proteome</keyword>
<sequence length="64" mass="7871">MFTIRIIRLKVKDKFDQLIDIKKEINFFSFLWSPILHCYLLHLMNFHELPRSFSVPHHVNFKLD</sequence>
<dbReference type="EMBL" id="CAEY01001560">
    <property type="status" value="NOT_ANNOTATED_CDS"/>
    <property type="molecule type" value="Genomic_DNA"/>
</dbReference>
<accession>T1K3U3</accession>
<dbReference type="HOGENOM" id="CLU_2870445_0_0_1"/>
<evidence type="ECO:0000313" key="1">
    <source>
        <dbReference type="EnsemblMetazoa" id="tetur05g00260.1"/>
    </source>
</evidence>
<name>T1K3U3_TETUR</name>